<name>A0AA35TK20_GEOBA</name>
<dbReference type="InterPro" id="IPR008580">
    <property type="entry name" value="PPPDE_dom"/>
</dbReference>
<dbReference type="Proteomes" id="UP001174909">
    <property type="component" value="Unassembled WGS sequence"/>
</dbReference>
<dbReference type="Pfam" id="PF05903">
    <property type="entry name" value="Peptidase_C97"/>
    <property type="match status" value="1"/>
</dbReference>
<keyword evidence="6" id="KW-1185">Reference proteome</keyword>
<evidence type="ECO:0000256" key="1">
    <source>
        <dbReference type="ARBA" id="ARBA00008140"/>
    </source>
</evidence>
<dbReference type="GO" id="GO:0101005">
    <property type="term" value="F:deubiquitinase activity"/>
    <property type="evidence" value="ECO:0007669"/>
    <property type="project" value="TreeGrafter"/>
</dbReference>
<dbReference type="GO" id="GO:0006508">
    <property type="term" value="P:proteolysis"/>
    <property type="evidence" value="ECO:0007669"/>
    <property type="project" value="UniProtKB-KW"/>
</dbReference>
<gene>
    <name evidence="5" type="ORF">GBAR_LOCUS26689</name>
</gene>
<keyword evidence="3" id="KW-0378">Hydrolase</keyword>
<dbReference type="PANTHER" id="PTHR12378:SF80">
    <property type="entry name" value="IP06716P-RELATED"/>
    <property type="match status" value="1"/>
</dbReference>
<evidence type="ECO:0000256" key="3">
    <source>
        <dbReference type="ARBA" id="ARBA00022801"/>
    </source>
</evidence>
<evidence type="ECO:0000259" key="4">
    <source>
        <dbReference type="PROSITE" id="PS51858"/>
    </source>
</evidence>
<accession>A0AA35TK20</accession>
<proteinExistence type="inferred from homology"/>
<feature type="domain" description="PPPDE" evidence="4">
    <location>
        <begin position="40"/>
        <end position="192"/>
    </location>
</feature>
<dbReference type="EMBL" id="CASHTH010003726">
    <property type="protein sequence ID" value="CAI8048351.1"/>
    <property type="molecule type" value="Genomic_DNA"/>
</dbReference>
<dbReference type="PROSITE" id="PS51858">
    <property type="entry name" value="PPPDE"/>
    <property type="match status" value="1"/>
</dbReference>
<keyword evidence="2" id="KW-0645">Protease</keyword>
<protein>
    <submittedName>
        <fullName evidence="5">Deubiquitinase DESI2</fullName>
    </submittedName>
</protein>
<organism evidence="5 6">
    <name type="scientific">Geodia barretti</name>
    <name type="common">Barrett's horny sponge</name>
    <dbReference type="NCBI Taxonomy" id="519541"/>
    <lineage>
        <taxon>Eukaryota</taxon>
        <taxon>Metazoa</taxon>
        <taxon>Porifera</taxon>
        <taxon>Demospongiae</taxon>
        <taxon>Heteroscleromorpha</taxon>
        <taxon>Tetractinellida</taxon>
        <taxon>Astrophorina</taxon>
        <taxon>Geodiidae</taxon>
        <taxon>Geodia</taxon>
    </lineage>
</organism>
<dbReference type="SMART" id="SM01179">
    <property type="entry name" value="DUF862"/>
    <property type="match status" value="1"/>
</dbReference>
<dbReference type="InterPro" id="IPR042266">
    <property type="entry name" value="PPPDE_sf"/>
</dbReference>
<reference evidence="5" key="1">
    <citation type="submission" date="2023-03" db="EMBL/GenBank/DDBJ databases">
        <authorList>
            <person name="Steffen K."/>
            <person name="Cardenas P."/>
        </authorList>
    </citation>
    <scope>NUCLEOTIDE SEQUENCE</scope>
</reference>
<evidence type="ECO:0000256" key="2">
    <source>
        <dbReference type="ARBA" id="ARBA00022670"/>
    </source>
</evidence>
<sequence>MSAKPTAIPLKKGNGENLEDFMRTVADEFEAREQRMSQCPDVYLNVYDMLAVNTYVYPVGLGAYHTGVEVYGRGKVWVSCMLSVNLHGKLEYAYGCHPYSYSGIYDMEPRQADEITGQQVRFREAILIGHTHFSSEEVKGLVVLLGRDYNGCDYTILHRNCNHFSSDFCQRLCGATPPRWINRLAQIASWMPFVLNCLPPQLLSSPSHSHLSPTDVPDKKSDS</sequence>
<dbReference type="AlphaFoldDB" id="A0AA35TK20"/>
<dbReference type="GO" id="GO:0016579">
    <property type="term" value="P:protein deubiquitination"/>
    <property type="evidence" value="ECO:0007669"/>
    <property type="project" value="TreeGrafter"/>
</dbReference>
<evidence type="ECO:0000313" key="5">
    <source>
        <dbReference type="EMBL" id="CAI8048351.1"/>
    </source>
</evidence>
<evidence type="ECO:0000313" key="6">
    <source>
        <dbReference type="Proteomes" id="UP001174909"/>
    </source>
</evidence>
<dbReference type="PANTHER" id="PTHR12378">
    <property type="entry name" value="DESUMOYLATING ISOPEPTIDASE"/>
    <property type="match status" value="1"/>
</dbReference>
<comment type="caution">
    <text evidence="5">The sequence shown here is derived from an EMBL/GenBank/DDBJ whole genome shotgun (WGS) entry which is preliminary data.</text>
</comment>
<comment type="similarity">
    <text evidence="1">Belongs to the DeSI family.</text>
</comment>
<dbReference type="Gene3D" id="3.90.1720.30">
    <property type="entry name" value="PPPDE domains"/>
    <property type="match status" value="1"/>
</dbReference>